<dbReference type="Pfam" id="PF03471">
    <property type="entry name" value="CorC_HlyC"/>
    <property type="match status" value="1"/>
</dbReference>
<dbReference type="Proteomes" id="UP000266262">
    <property type="component" value="Unassembled WGS sequence"/>
</dbReference>
<keyword evidence="5" id="KW-0677">Repeat</keyword>
<evidence type="ECO:0000313" key="13">
    <source>
        <dbReference type="Proteomes" id="UP000266262"/>
    </source>
</evidence>
<keyword evidence="4 10" id="KW-0812">Transmembrane</keyword>
<feature type="domain" description="CBS" evidence="11">
    <location>
        <begin position="285"/>
        <end position="341"/>
    </location>
</feature>
<evidence type="ECO:0000256" key="5">
    <source>
        <dbReference type="ARBA" id="ARBA00022737"/>
    </source>
</evidence>
<organism evidence="12 13">
    <name type="scientific">Dialister pneumosintes</name>
    <dbReference type="NCBI Taxonomy" id="39950"/>
    <lineage>
        <taxon>Bacteria</taxon>
        <taxon>Bacillati</taxon>
        <taxon>Bacillota</taxon>
        <taxon>Negativicutes</taxon>
        <taxon>Veillonellales</taxon>
        <taxon>Veillonellaceae</taxon>
        <taxon>Dialister</taxon>
    </lineage>
</organism>
<dbReference type="PROSITE" id="PS51371">
    <property type="entry name" value="CBS"/>
    <property type="match status" value="2"/>
</dbReference>
<dbReference type="SUPFAM" id="SSF56176">
    <property type="entry name" value="FAD-binding/transporter-associated domain-like"/>
    <property type="match status" value="1"/>
</dbReference>
<keyword evidence="6 10" id="KW-1133">Transmembrane helix</keyword>
<evidence type="ECO:0000313" key="12">
    <source>
        <dbReference type="EMBL" id="RID94291.1"/>
    </source>
</evidence>
<evidence type="ECO:0000256" key="4">
    <source>
        <dbReference type="ARBA" id="ARBA00022692"/>
    </source>
</evidence>
<dbReference type="Gene3D" id="3.10.580.10">
    <property type="entry name" value="CBS-domain"/>
    <property type="match status" value="1"/>
</dbReference>
<proteinExistence type="inferred from homology"/>
<dbReference type="EMBL" id="QWKU01000001">
    <property type="protein sequence ID" value="RID94291.1"/>
    <property type="molecule type" value="Genomic_DNA"/>
</dbReference>
<gene>
    <name evidence="12" type="ORF">DX915_01785</name>
</gene>
<dbReference type="PANTHER" id="PTHR43099:SF2">
    <property type="entry name" value="UPF0053 PROTEIN YRKA"/>
    <property type="match status" value="1"/>
</dbReference>
<dbReference type="InterPro" id="IPR044751">
    <property type="entry name" value="Ion_transp-like_CBS"/>
</dbReference>
<dbReference type="InterPro" id="IPR036318">
    <property type="entry name" value="FAD-bd_PCMH-like_sf"/>
</dbReference>
<sequence length="449" mass="51300">MNLIGLYILFSFFLGYVNRICTIANVSFSRMRKNYIDDNEELDSDMVQKVKPFYDKASEVLMSLNLFTLLISIAYGYVLLQIVILSKEVLVIAGYNGISWILNVGQVTFYLCMLVIFWVFSIEFASAKALVNPLGCLISVIWFIKYISTVFNPITTACLLLLKQMYANNGQPFHNRIDFTYSEDEIRSIVEESHSGGQLNTTENKLLKNSFDFFDLLVKDVMIPRNQMIVLEYEDSMEEQRKCIAKSPHTRYPVCMNDKDHILGFVHVKDFMESYLQHENNVKKIIRELLVVPEVMSVSSLTQRMRSRRVYIAVVVDEYGGTVGLVTLEDLVEELVGEIPADFGIGLHEIVKHTDGSYEFEGMVILDDISDCLGINFKNESSANTIGGYVFSILERIPSVGDSIQIENWKFTVIRMDGLRIRRVKATYIATHIEVETLDETIATEQDTK</sequence>
<comment type="caution">
    <text evidence="12">The sequence shown here is derived from an EMBL/GenBank/DDBJ whole genome shotgun (WGS) entry which is preliminary data.</text>
</comment>
<dbReference type="RefSeq" id="WP_022513578.1">
    <property type="nucleotide sequence ID" value="NZ_CP017037.1"/>
</dbReference>
<reference evidence="12 13" key="1">
    <citation type="submission" date="2018-08" db="EMBL/GenBank/DDBJ databases">
        <title>Draft genome sequence of Dialister pneumosintes KCOM 1685.</title>
        <authorList>
            <person name="Kook J.-K."/>
            <person name="Park S.-N."/>
            <person name="Lim Y.K."/>
        </authorList>
    </citation>
    <scope>NUCLEOTIDE SEQUENCE [LARGE SCALE GENOMIC DNA]</scope>
    <source>
        <strain evidence="12 13">KCOM 1685</strain>
    </source>
</reference>
<feature type="domain" description="CBS" evidence="11">
    <location>
        <begin position="222"/>
        <end position="282"/>
    </location>
</feature>
<keyword evidence="8 10" id="KW-0472">Membrane</keyword>
<keyword evidence="3" id="KW-1003">Cell membrane</keyword>
<keyword evidence="7 9" id="KW-0129">CBS domain</keyword>
<evidence type="ECO:0000256" key="1">
    <source>
        <dbReference type="ARBA" id="ARBA00004651"/>
    </source>
</evidence>
<protein>
    <submittedName>
        <fullName evidence="12">HlyC/CorC family transporter</fullName>
    </submittedName>
</protein>
<dbReference type="InterPro" id="IPR016169">
    <property type="entry name" value="FAD-bd_PCMH_sub2"/>
</dbReference>
<keyword evidence="13" id="KW-1185">Reference proteome</keyword>
<feature type="transmembrane region" description="Helical" evidence="10">
    <location>
        <begin position="60"/>
        <end position="85"/>
    </location>
</feature>
<evidence type="ECO:0000256" key="9">
    <source>
        <dbReference type="PROSITE-ProRule" id="PRU00703"/>
    </source>
</evidence>
<dbReference type="SMART" id="SM01091">
    <property type="entry name" value="CorC_HlyC"/>
    <property type="match status" value="1"/>
</dbReference>
<evidence type="ECO:0000256" key="7">
    <source>
        <dbReference type="ARBA" id="ARBA00023122"/>
    </source>
</evidence>
<evidence type="ECO:0000256" key="3">
    <source>
        <dbReference type="ARBA" id="ARBA00022475"/>
    </source>
</evidence>
<comment type="similarity">
    <text evidence="2">Belongs to the UPF0053 family.</text>
</comment>
<dbReference type="Gene3D" id="3.30.465.10">
    <property type="match status" value="1"/>
</dbReference>
<accession>A0ABX9M9Q4</accession>
<feature type="transmembrane region" description="Helical" evidence="10">
    <location>
        <begin position="97"/>
        <end position="120"/>
    </location>
</feature>
<dbReference type="InterPro" id="IPR000644">
    <property type="entry name" value="CBS_dom"/>
</dbReference>
<dbReference type="CDD" id="cd04590">
    <property type="entry name" value="CBS_pair_CorC_HlyC_assoc"/>
    <property type="match status" value="1"/>
</dbReference>
<evidence type="ECO:0000259" key="11">
    <source>
        <dbReference type="PROSITE" id="PS51371"/>
    </source>
</evidence>
<evidence type="ECO:0000256" key="8">
    <source>
        <dbReference type="ARBA" id="ARBA00023136"/>
    </source>
</evidence>
<dbReference type="Pfam" id="PF01595">
    <property type="entry name" value="CNNM"/>
    <property type="match status" value="1"/>
</dbReference>
<evidence type="ECO:0000256" key="6">
    <source>
        <dbReference type="ARBA" id="ARBA00022989"/>
    </source>
</evidence>
<dbReference type="PANTHER" id="PTHR43099">
    <property type="entry name" value="UPF0053 PROTEIN YRKA"/>
    <property type="match status" value="1"/>
</dbReference>
<evidence type="ECO:0000256" key="10">
    <source>
        <dbReference type="SAM" id="Phobius"/>
    </source>
</evidence>
<dbReference type="InterPro" id="IPR002550">
    <property type="entry name" value="CNNM"/>
</dbReference>
<dbReference type="Pfam" id="PF00571">
    <property type="entry name" value="CBS"/>
    <property type="match status" value="2"/>
</dbReference>
<comment type="subcellular location">
    <subcellularLocation>
        <location evidence="1">Cell membrane</location>
        <topology evidence="1">Multi-pass membrane protein</topology>
    </subcellularLocation>
</comment>
<name>A0ABX9M9Q4_9FIRM</name>
<dbReference type="InterPro" id="IPR051676">
    <property type="entry name" value="UPF0053_domain"/>
</dbReference>
<dbReference type="SUPFAM" id="SSF54631">
    <property type="entry name" value="CBS-domain pair"/>
    <property type="match status" value="1"/>
</dbReference>
<evidence type="ECO:0000256" key="2">
    <source>
        <dbReference type="ARBA" id="ARBA00006337"/>
    </source>
</evidence>
<dbReference type="InterPro" id="IPR046342">
    <property type="entry name" value="CBS_dom_sf"/>
</dbReference>
<dbReference type="InterPro" id="IPR005170">
    <property type="entry name" value="Transptr-assoc_dom"/>
</dbReference>
<feature type="transmembrane region" description="Helical" evidence="10">
    <location>
        <begin position="140"/>
        <end position="162"/>
    </location>
</feature>